<proteinExistence type="inferred from homology"/>
<evidence type="ECO:0000256" key="6">
    <source>
        <dbReference type="ARBA" id="ARBA00022837"/>
    </source>
</evidence>
<protein>
    <submittedName>
        <fullName evidence="9">Sulfatase</fullName>
    </submittedName>
</protein>
<dbReference type="SUPFAM" id="SSF53649">
    <property type="entry name" value="Alkaline phosphatase-like"/>
    <property type="match status" value="1"/>
</dbReference>
<keyword evidence="3" id="KW-0479">Metal-binding</keyword>
<dbReference type="Gene3D" id="3.30.1120.10">
    <property type="match status" value="1"/>
</dbReference>
<dbReference type="PROSITE" id="PS00149">
    <property type="entry name" value="SULFATASE_2"/>
    <property type="match status" value="1"/>
</dbReference>
<evidence type="ECO:0000259" key="8">
    <source>
        <dbReference type="Pfam" id="PF00884"/>
    </source>
</evidence>
<accession>A0A7X8SJ37</accession>
<organism evidence="9 10">
    <name type="scientific">Flammeovirga agarivorans</name>
    <dbReference type="NCBI Taxonomy" id="2726742"/>
    <lineage>
        <taxon>Bacteria</taxon>
        <taxon>Pseudomonadati</taxon>
        <taxon>Bacteroidota</taxon>
        <taxon>Cytophagia</taxon>
        <taxon>Cytophagales</taxon>
        <taxon>Flammeovirgaceae</taxon>
        <taxon>Flammeovirga</taxon>
    </lineage>
</organism>
<evidence type="ECO:0000256" key="3">
    <source>
        <dbReference type="ARBA" id="ARBA00022723"/>
    </source>
</evidence>
<evidence type="ECO:0000256" key="4">
    <source>
        <dbReference type="ARBA" id="ARBA00022729"/>
    </source>
</evidence>
<dbReference type="InterPro" id="IPR050738">
    <property type="entry name" value="Sulfatase"/>
</dbReference>
<gene>
    <name evidence="9" type="ORF">HGP29_07800</name>
</gene>
<dbReference type="InterPro" id="IPR017850">
    <property type="entry name" value="Alkaline_phosphatase_core_sf"/>
</dbReference>
<keyword evidence="4 7" id="KW-0732">Signal</keyword>
<comment type="similarity">
    <text evidence="2">Belongs to the sulfatase family.</text>
</comment>
<dbReference type="AlphaFoldDB" id="A0A7X8SJ37"/>
<evidence type="ECO:0000313" key="9">
    <source>
        <dbReference type="EMBL" id="NLR91105.1"/>
    </source>
</evidence>
<sequence>MRYLNLLFSLFLFCASSVIAQDKKNVLIFLVDDLGYFDISHHDADFYETPNIDALAEEGVDFTNAYVAHPRCLPSRYALQTGRYPARAGIPAKNENTIKGKKFYDNEKTIGQAFKDQGYHTFFAGKWHLGHEEDEWPHNKGYDINIAGCAAGAPKSYFFPYNTSKNPKKINKKGHGTIIGLDEGEEGEYLTDRLTDETIDFITANHDKKPFFAILSHYGVHTPFQAKKEMIKKYKTKLEGMTFEGPEYTQKDGQMKMHQNNPVYAAMVESVDESLGRIVKTLKEQGIYDNTIIVFTSDHGGLSNRGLTSNRDLATSNLPLRAGKGHSYEGGTKVPLIFSGAKISRHKVIDQVTTNTDLYPTLLDLCDLNLYPSEHLDGMSIKTNIEKGRSKDRVLFWHSSRARPNSTGDIHVTVARDGDLKMMYFYKEERYELYDLSKDPYEANNIFNANDPKNAELMKMIKNWTAEVKAAS</sequence>
<comment type="caution">
    <text evidence="9">The sequence shown here is derived from an EMBL/GenBank/DDBJ whole genome shotgun (WGS) entry which is preliminary data.</text>
</comment>
<feature type="signal peptide" evidence="7">
    <location>
        <begin position="1"/>
        <end position="20"/>
    </location>
</feature>
<dbReference type="Pfam" id="PF00884">
    <property type="entry name" value="Sulfatase"/>
    <property type="match status" value="1"/>
</dbReference>
<dbReference type="CDD" id="cd16144">
    <property type="entry name" value="ARS_like"/>
    <property type="match status" value="1"/>
</dbReference>
<dbReference type="Gene3D" id="3.40.720.10">
    <property type="entry name" value="Alkaline Phosphatase, subunit A"/>
    <property type="match status" value="1"/>
</dbReference>
<dbReference type="InterPro" id="IPR024607">
    <property type="entry name" value="Sulfatase_CS"/>
</dbReference>
<evidence type="ECO:0000256" key="2">
    <source>
        <dbReference type="ARBA" id="ARBA00008779"/>
    </source>
</evidence>
<keyword evidence="5" id="KW-0378">Hydrolase</keyword>
<feature type="chain" id="PRO_5031235626" evidence="7">
    <location>
        <begin position="21"/>
        <end position="472"/>
    </location>
</feature>
<reference evidence="9 10" key="1">
    <citation type="submission" date="2020-04" db="EMBL/GenBank/DDBJ databases">
        <title>Flammeovirga sp. SR4, a novel species isolated from seawater.</title>
        <authorList>
            <person name="Wang X."/>
        </authorList>
    </citation>
    <scope>NUCLEOTIDE SEQUENCE [LARGE SCALE GENOMIC DNA]</scope>
    <source>
        <strain evidence="9 10">SR4</strain>
    </source>
</reference>
<dbReference type="RefSeq" id="WP_168881805.1">
    <property type="nucleotide sequence ID" value="NZ_JABAIL010000002.1"/>
</dbReference>
<name>A0A7X8SJ37_9BACT</name>
<keyword evidence="10" id="KW-1185">Reference proteome</keyword>
<dbReference type="PANTHER" id="PTHR42693">
    <property type="entry name" value="ARYLSULFATASE FAMILY MEMBER"/>
    <property type="match status" value="1"/>
</dbReference>
<keyword evidence="6" id="KW-0106">Calcium</keyword>
<dbReference type="InterPro" id="IPR000917">
    <property type="entry name" value="Sulfatase_N"/>
</dbReference>
<dbReference type="PANTHER" id="PTHR42693:SF42">
    <property type="entry name" value="ARYLSULFATASE G"/>
    <property type="match status" value="1"/>
</dbReference>
<dbReference type="GO" id="GO:0004065">
    <property type="term" value="F:arylsulfatase activity"/>
    <property type="evidence" value="ECO:0007669"/>
    <property type="project" value="TreeGrafter"/>
</dbReference>
<feature type="domain" description="Sulfatase N-terminal" evidence="8">
    <location>
        <begin position="24"/>
        <end position="367"/>
    </location>
</feature>
<evidence type="ECO:0000256" key="7">
    <source>
        <dbReference type="SAM" id="SignalP"/>
    </source>
</evidence>
<evidence type="ECO:0000256" key="1">
    <source>
        <dbReference type="ARBA" id="ARBA00001913"/>
    </source>
</evidence>
<evidence type="ECO:0000313" key="10">
    <source>
        <dbReference type="Proteomes" id="UP000585050"/>
    </source>
</evidence>
<dbReference type="EMBL" id="JABAIL010000002">
    <property type="protein sequence ID" value="NLR91105.1"/>
    <property type="molecule type" value="Genomic_DNA"/>
</dbReference>
<dbReference type="Proteomes" id="UP000585050">
    <property type="component" value="Unassembled WGS sequence"/>
</dbReference>
<comment type="cofactor">
    <cofactor evidence="1">
        <name>Ca(2+)</name>
        <dbReference type="ChEBI" id="CHEBI:29108"/>
    </cofactor>
</comment>
<evidence type="ECO:0000256" key="5">
    <source>
        <dbReference type="ARBA" id="ARBA00022801"/>
    </source>
</evidence>
<dbReference type="GO" id="GO:0046872">
    <property type="term" value="F:metal ion binding"/>
    <property type="evidence" value="ECO:0007669"/>
    <property type="project" value="UniProtKB-KW"/>
</dbReference>